<evidence type="ECO:0000313" key="2">
    <source>
        <dbReference type="EMBL" id="KAA0197298.1"/>
    </source>
</evidence>
<gene>
    <name evidence="2" type="ORF">FBUS_06486</name>
</gene>
<dbReference type="EMBL" id="LUCM01002466">
    <property type="protein sequence ID" value="KAA0197298.1"/>
    <property type="molecule type" value="Genomic_DNA"/>
</dbReference>
<sequence>MPVVWKQHCWIFISSFPLAITLPTDPLERADGGESMRLSDGHAISIDILERYYREINDCDALLRRFENKLSGTTTSISRLQSPKWVQEDRVVSRYSEVLLPIREDGENYTNN</sequence>
<accession>A0A8E0S5N9</accession>
<name>A0A8E0S5N9_9TREM</name>
<feature type="chain" id="PRO_5034523703" evidence="1">
    <location>
        <begin position="22"/>
        <end position="112"/>
    </location>
</feature>
<dbReference type="OrthoDB" id="6237423at2759"/>
<feature type="signal peptide" evidence="1">
    <location>
        <begin position="1"/>
        <end position="21"/>
    </location>
</feature>
<keyword evidence="1" id="KW-0732">Signal</keyword>
<dbReference type="AlphaFoldDB" id="A0A8E0S5N9"/>
<evidence type="ECO:0000313" key="3">
    <source>
        <dbReference type="Proteomes" id="UP000728185"/>
    </source>
</evidence>
<organism evidence="2 3">
    <name type="scientific">Fasciolopsis buskii</name>
    <dbReference type="NCBI Taxonomy" id="27845"/>
    <lineage>
        <taxon>Eukaryota</taxon>
        <taxon>Metazoa</taxon>
        <taxon>Spiralia</taxon>
        <taxon>Lophotrochozoa</taxon>
        <taxon>Platyhelminthes</taxon>
        <taxon>Trematoda</taxon>
        <taxon>Digenea</taxon>
        <taxon>Plagiorchiida</taxon>
        <taxon>Echinostomata</taxon>
        <taxon>Echinostomatoidea</taxon>
        <taxon>Fasciolidae</taxon>
        <taxon>Fasciolopsis</taxon>
    </lineage>
</organism>
<proteinExistence type="predicted"/>
<evidence type="ECO:0000256" key="1">
    <source>
        <dbReference type="SAM" id="SignalP"/>
    </source>
</evidence>
<reference evidence="2" key="1">
    <citation type="submission" date="2019-05" db="EMBL/GenBank/DDBJ databases">
        <title>Annotation for the trematode Fasciolopsis buski.</title>
        <authorList>
            <person name="Choi Y.-J."/>
        </authorList>
    </citation>
    <scope>NUCLEOTIDE SEQUENCE</scope>
    <source>
        <strain evidence="2">HT</strain>
        <tissue evidence="2">Whole worm</tissue>
    </source>
</reference>
<protein>
    <submittedName>
        <fullName evidence="2">Uncharacterized protein</fullName>
    </submittedName>
</protein>
<keyword evidence="3" id="KW-1185">Reference proteome</keyword>
<dbReference type="Proteomes" id="UP000728185">
    <property type="component" value="Unassembled WGS sequence"/>
</dbReference>
<comment type="caution">
    <text evidence="2">The sequence shown here is derived from an EMBL/GenBank/DDBJ whole genome shotgun (WGS) entry which is preliminary data.</text>
</comment>